<dbReference type="AlphaFoldDB" id="A0AAD9BMQ7"/>
<sequence length="100" mass="11270">MKPRHLLSTVERLPTINEMQESNREDEDLEYSSHTMEEYVNSIKELSQPAPFPLHGPSRAPPLDDISLTLTDPSHCDSSPRVNQNLLDRLAAQTLFSGLV</sequence>
<keyword evidence="1" id="KW-0808">Transferase</keyword>
<proteinExistence type="predicted"/>
<keyword evidence="1" id="KW-0418">Kinase</keyword>
<protein>
    <submittedName>
        <fullName evidence="1">Isocitrate dehydrogenase kinase/phosphatase</fullName>
    </submittedName>
</protein>
<accession>A0AAD9BMQ7</accession>
<reference evidence="1" key="1">
    <citation type="submission" date="2023-04" db="EMBL/GenBank/DDBJ databases">
        <title>Chromosome-level genome of Chaenocephalus aceratus.</title>
        <authorList>
            <person name="Park H."/>
        </authorList>
    </citation>
    <scope>NUCLEOTIDE SEQUENCE</scope>
    <source>
        <strain evidence="1">DE</strain>
        <tissue evidence="1">Muscle</tissue>
    </source>
</reference>
<name>A0AAD9BMQ7_DISEL</name>
<gene>
    <name evidence="1" type="ORF">KUDE01_030706</name>
</gene>
<organism evidence="1 2">
    <name type="scientific">Dissostichus eleginoides</name>
    <name type="common">Patagonian toothfish</name>
    <name type="synonym">Dissostichus amissus</name>
    <dbReference type="NCBI Taxonomy" id="100907"/>
    <lineage>
        <taxon>Eukaryota</taxon>
        <taxon>Metazoa</taxon>
        <taxon>Chordata</taxon>
        <taxon>Craniata</taxon>
        <taxon>Vertebrata</taxon>
        <taxon>Euteleostomi</taxon>
        <taxon>Actinopterygii</taxon>
        <taxon>Neopterygii</taxon>
        <taxon>Teleostei</taxon>
        <taxon>Neoteleostei</taxon>
        <taxon>Acanthomorphata</taxon>
        <taxon>Eupercaria</taxon>
        <taxon>Perciformes</taxon>
        <taxon>Notothenioidei</taxon>
        <taxon>Nototheniidae</taxon>
        <taxon>Dissostichus</taxon>
    </lineage>
</organism>
<dbReference type="Proteomes" id="UP001228049">
    <property type="component" value="Unassembled WGS sequence"/>
</dbReference>
<dbReference type="EMBL" id="JASDAP010000020">
    <property type="protein sequence ID" value="KAK1886992.1"/>
    <property type="molecule type" value="Genomic_DNA"/>
</dbReference>
<comment type="caution">
    <text evidence="1">The sequence shown here is derived from an EMBL/GenBank/DDBJ whole genome shotgun (WGS) entry which is preliminary data.</text>
</comment>
<evidence type="ECO:0000313" key="1">
    <source>
        <dbReference type="EMBL" id="KAK1886992.1"/>
    </source>
</evidence>
<evidence type="ECO:0000313" key="2">
    <source>
        <dbReference type="Proteomes" id="UP001228049"/>
    </source>
</evidence>
<dbReference type="GO" id="GO:0016301">
    <property type="term" value="F:kinase activity"/>
    <property type="evidence" value="ECO:0007669"/>
    <property type="project" value="UniProtKB-KW"/>
</dbReference>
<keyword evidence="2" id="KW-1185">Reference proteome</keyword>